<sequence length="89" mass="9776">MPWKRIGTPFPGDFKKFMAEYGAGTIDGHLSVLLAEPRGGFDGGPAYMGMAEELRNAEETWRAPQATTRHLGPGLQRGHAVLVGRRRRA</sequence>
<reference evidence="1" key="1">
    <citation type="journal article" date="2014" name="Int. J. Syst. Evol. Microbiol.">
        <title>Complete genome sequence of Corynebacterium casei LMG S-19264T (=DSM 44701T), isolated from a smear-ripened cheese.</title>
        <authorList>
            <consortium name="US DOE Joint Genome Institute (JGI-PGF)"/>
            <person name="Walter F."/>
            <person name="Albersmeier A."/>
            <person name="Kalinowski J."/>
            <person name="Ruckert C."/>
        </authorList>
    </citation>
    <scope>NUCLEOTIDE SEQUENCE</scope>
    <source>
        <strain evidence="1">JCM 3086</strain>
    </source>
</reference>
<evidence type="ECO:0000313" key="2">
    <source>
        <dbReference type="Proteomes" id="UP000657574"/>
    </source>
</evidence>
<dbReference type="Proteomes" id="UP000657574">
    <property type="component" value="Unassembled WGS sequence"/>
</dbReference>
<name>A0A917LDW7_9ACTN</name>
<dbReference type="AlphaFoldDB" id="A0A917LDW7"/>
<organism evidence="1 2">
    <name type="scientific">Streptomyces brasiliensis</name>
    <dbReference type="NCBI Taxonomy" id="1954"/>
    <lineage>
        <taxon>Bacteria</taxon>
        <taxon>Bacillati</taxon>
        <taxon>Actinomycetota</taxon>
        <taxon>Actinomycetes</taxon>
        <taxon>Kitasatosporales</taxon>
        <taxon>Streptomycetaceae</taxon>
        <taxon>Streptomyces</taxon>
    </lineage>
</organism>
<dbReference type="RefSeq" id="WP_189316148.1">
    <property type="nucleotide sequence ID" value="NZ_BMQA01000051.1"/>
</dbReference>
<accession>A0A917LDW7</accession>
<keyword evidence="2" id="KW-1185">Reference proteome</keyword>
<evidence type="ECO:0000313" key="1">
    <source>
        <dbReference type="EMBL" id="GGJ56432.1"/>
    </source>
</evidence>
<protein>
    <submittedName>
        <fullName evidence="1">Uncharacterized protein</fullName>
    </submittedName>
</protein>
<proteinExistence type="predicted"/>
<reference evidence="1" key="2">
    <citation type="submission" date="2020-09" db="EMBL/GenBank/DDBJ databases">
        <authorList>
            <person name="Sun Q."/>
            <person name="Ohkuma M."/>
        </authorList>
    </citation>
    <scope>NUCLEOTIDE SEQUENCE</scope>
    <source>
        <strain evidence="1">JCM 3086</strain>
    </source>
</reference>
<dbReference type="EMBL" id="BMQA01000051">
    <property type="protein sequence ID" value="GGJ56432.1"/>
    <property type="molecule type" value="Genomic_DNA"/>
</dbReference>
<comment type="caution">
    <text evidence="1">The sequence shown here is derived from an EMBL/GenBank/DDBJ whole genome shotgun (WGS) entry which is preliminary data.</text>
</comment>
<gene>
    <name evidence="1" type="ORF">GCM10010121_078790</name>
</gene>